<dbReference type="GO" id="GO:0005540">
    <property type="term" value="F:hyaluronic acid binding"/>
    <property type="evidence" value="ECO:0007669"/>
    <property type="project" value="UniProtKB-KW"/>
</dbReference>
<dbReference type="SMART" id="SM00179">
    <property type="entry name" value="EGF_CA"/>
    <property type="match status" value="2"/>
</dbReference>
<dbReference type="Gene3D" id="2.60.40.10">
    <property type="entry name" value="Immunoglobulins"/>
    <property type="match status" value="1"/>
</dbReference>
<evidence type="ECO:0000256" key="20">
    <source>
        <dbReference type="PROSITE-ProRule" id="PRU00323"/>
    </source>
</evidence>
<dbReference type="GO" id="GO:0072534">
    <property type="term" value="C:perineuronal net"/>
    <property type="evidence" value="ECO:0007669"/>
    <property type="project" value="TreeGrafter"/>
</dbReference>
<evidence type="ECO:0000256" key="21">
    <source>
        <dbReference type="SAM" id="MobiDB-lite"/>
    </source>
</evidence>
<dbReference type="Pfam" id="PF00084">
    <property type="entry name" value="Sushi"/>
    <property type="match status" value="1"/>
</dbReference>
<dbReference type="GO" id="GO:0005509">
    <property type="term" value="F:calcium ion binding"/>
    <property type="evidence" value="ECO:0007669"/>
    <property type="project" value="InterPro"/>
</dbReference>
<keyword evidence="3" id="KW-0964">Secreted</keyword>
<evidence type="ECO:0000259" key="25">
    <source>
        <dbReference type="PROSITE" id="PS50835"/>
    </source>
</evidence>
<feature type="region of interest" description="Disordered" evidence="21">
    <location>
        <begin position="843"/>
        <end position="891"/>
    </location>
</feature>
<dbReference type="AlphaFoldDB" id="A0A8C5W2S0"/>
<dbReference type="PROSITE" id="PS01187">
    <property type="entry name" value="EGF_CA"/>
    <property type="match status" value="1"/>
</dbReference>
<evidence type="ECO:0000256" key="11">
    <source>
        <dbReference type="ARBA" id="ARBA00022974"/>
    </source>
</evidence>
<feature type="compositionally biased region" description="Low complexity" evidence="21">
    <location>
        <begin position="745"/>
        <end position="755"/>
    </location>
</feature>
<dbReference type="Gene3D" id="3.10.100.10">
    <property type="entry name" value="Mannose-Binding Protein A, subunit A"/>
    <property type="match status" value="3"/>
</dbReference>
<evidence type="ECO:0000256" key="19">
    <source>
        <dbReference type="PROSITE-ProRule" id="PRU00076"/>
    </source>
</evidence>
<keyword evidence="9" id="KW-0106">Calcium</keyword>
<keyword evidence="4 19" id="KW-0245">EGF-like domain</keyword>
<evidence type="ECO:0000256" key="12">
    <source>
        <dbReference type="ARBA" id="ARBA00023157"/>
    </source>
</evidence>
<dbReference type="CDD" id="cd00033">
    <property type="entry name" value="CCP"/>
    <property type="match status" value="1"/>
</dbReference>
<dbReference type="PROSITE" id="PS50041">
    <property type="entry name" value="C_TYPE_LECTIN_2"/>
    <property type="match status" value="1"/>
</dbReference>
<keyword evidence="7" id="KW-0430">Lectin</keyword>
<reference evidence="27" key="2">
    <citation type="submission" date="2025-08" db="UniProtKB">
        <authorList>
            <consortium name="Ensembl"/>
        </authorList>
    </citation>
    <scope>IDENTIFICATION</scope>
</reference>
<evidence type="ECO:0000256" key="4">
    <source>
        <dbReference type="ARBA" id="ARBA00022536"/>
    </source>
</evidence>
<evidence type="ECO:0000256" key="6">
    <source>
        <dbReference type="ARBA" id="ARBA00022729"/>
    </source>
</evidence>
<feature type="compositionally biased region" description="Low complexity" evidence="21">
    <location>
        <begin position="418"/>
        <end position="458"/>
    </location>
</feature>
<dbReference type="InterPro" id="IPR003599">
    <property type="entry name" value="Ig_sub"/>
</dbReference>
<dbReference type="InterPro" id="IPR001304">
    <property type="entry name" value="C-type_lectin-like"/>
</dbReference>
<dbReference type="GeneTree" id="ENSGT00940000158649"/>
<dbReference type="FunFam" id="2.10.25.10:FF:000321">
    <property type="entry name" value="Protein delta homolog 1"/>
    <property type="match status" value="1"/>
</dbReference>
<keyword evidence="14" id="KW-0373">Hyaluronic acid</keyword>
<dbReference type="EMBL" id="ABDC03027889">
    <property type="status" value="NOT_ANNOTATED_CDS"/>
    <property type="molecule type" value="Genomic_DNA"/>
</dbReference>
<evidence type="ECO:0000313" key="28">
    <source>
        <dbReference type="Proteomes" id="UP000694394"/>
    </source>
</evidence>
<dbReference type="InterPro" id="IPR000152">
    <property type="entry name" value="EGF-type_Asp/Asn_hydroxyl_site"/>
</dbReference>
<evidence type="ECO:0000259" key="26">
    <source>
        <dbReference type="PROSITE" id="PS50963"/>
    </source>
</evidence>
<dbReference type="EMBL" id="ABDC03027884">
    <property type="status" value="NOT_ANNOTATED_CDS"/>
    <property type="molecule type" value="Genomic_DNA"/>
</dbReference>
<keyword evidence="5" id="KW-0768">Sushi</keyword>
<evidence type="ECO:0000256" key="17">
    <source>
        <dbReference type="ARBA" id="ARBA00073685"/>
    </source>
</evidence>
<feature type="compositionally biased region" description="Pro residues" evidence="21">
    <location>
        <begin position="525"/>
        <end position="537"/>
    </location>
</feature>
<dbReference type="EMBL" id="ABDC03027885">
    <property type="status" value="NOT_ANNOTATED_CDS"/>
    <property type="molecule type" value="Genomic_DNA"/>
</dbReference>
<dbReference type="CDD" id="cd00054">
    <property type="entry name" value="EGF_CA"/>
    <property type="match status" value="2"/>
</dbReference>
<feature type="region of interest" description="Disordered" evidence="21">
    <location>
        <begin position="624"/>
        <end position="799"/>
    </location>
</feature>
<dbReference type="EMBL" id="ABDC03027887">
    <property type="status" value="NOT_ANNOTATED_CDS"/>
    <property type="molecule type" value="Genomic_DNA"/>
</dbReference>
<dbReference type="EMBL" id="ABDC03027888">
    <property type="status" value="NOT_ANNOTATED_CDS"/>
    <property type="molecule type" value="Genomic_DNA"/>
</dbReference>
<dbReference type="SUPFAM" id="SSF57196">
    <property type="entry name" value="EGF/Laminin"/>
    <property type="match status" value="1"/>
</dbReference>
<dbReference type="Pfam" id="PF00008">
    <property type="entry name" value="EGF"/>
    <property type="match status" value="1"/>
</dbReference>
<evidence type="ECO:0000256" key="5">
    <source>
        <dbReference type="ARBA" id="ARBA00022659"/>
    </source>
</evidence>
<feature type="domain" description="Ig-like" evidence="25">
    <location>
        <begin position="55"/>
        <end position="153"/>
    </location>
</feature>
<evidence type="ECO:0000256" key="8">
    <source>
        <dbReference type="ARBA" id="ARBA00022737"/>
    </source>
</evidence>
<dbReference type="PROSITE" id="PS01241">
    <property type="entry name" value="LINK_1"/>
    <property type="match status" value="1"/>
</dbReference>
<dbReference type="PROSITE" id="PS01186">
    <property type="entry name" value="EGF_2"/>
    <property type="match status" value="1"/>
</dbReference>
<keyword evidence="11" id="KW-0654">Proteoglycan</keyword>
<feature type="domain" description="Link" evidence="26">
    <location>
        <begin position="228"/>
        <end position="326"/>
    </location>
</feature>
<dbReference type="GO" id="GO:0010001">
    <property type="term" value="P:glial cell differentiation"/>
    <property type="evidence" value="ECO:0007669"/>
    <property type="project" value="TreeGrafter"/>
</dbReference>
<dbReference type="PROSITE" id="PS00010">
    <property type="entry name" value="ASX_HYDROXYL"/>
    <property type="match status" value="1"/>
</dbReference>
<evidence type="ECO:0000256" key="3">
    <source>
        <dbReference type="ARBA" id="ARBA00022525"/>
    </source>
</evidence>
<dbReference type="PROSITE" id="PS50026">
    <property type="entry name" value="EGF_3"/>
    <property type="match status" value="2"/>
</dbReference>
<dbReference type="Proteomes" id="UP000694394">
    <property type="component" value="Chromosome 24"/>
</dbReference>
<dbReference type="InterPro" id="IPR050691">
    <property type="entry name" value="Hyaluronan_bind_Proteoglycan"/>
</dbReference>
<dbReference type="InterPro" id="IPR035976">
    <property type="entry name" value="Sushi/SCR/CCP_sf"/>
</dbReference>
<feature type="region of interest" description="Disordered" evidence="21">
    <location>
        <begin position="328"/>
        <end position="379"/>
    </location>
</feature>
<comment type="similarity">
    <text evidence="2">Belongs to the aggrecan/versican proteoglycan family.</text>
</comment>
<dbReference type="InterPro" id="IPR000538">
    <property type="entry name" value="Link_dom"/>
</dbReference>
<dbReference type="SUPFAM" id="SSF48726">
    <property type="entry name" value="Immunoglobulin"/>
    <property type="match status" value="1"/>
</dbReference>
<evidence type="ECO:0000256" key="22">
    <source>
        <dbReference type="SAM" id="SignalP"/>
    </source>
</evidence>
<evidence type="ECO:0000259" key="23">
    <source>
        <dbReference type="PROSITE" id="PS50026"/>
    </source>
</evidence>
<dbReference type="FunFam" id="3.10.100.10:FF:000011">
    <property type="entry name" value="Aggrecan core protein"/>
    <property type="match status" value="1"/>
</dbReference>
<evidence type="ECO:0000259" key="24">
    <source>
        <dbReference type="PROSITE" id="PS50041"/>
    </source>
</evidence>
<protein>
    <recommendedName>
        <fullName evidence="17">Neurocan core protein</fullName>
    </recommendedName>
    <alternativeName>
        <fullName evidence="18">Chondroitin sulfate proteoglycan 3</fullName>
    </alternativeName>
</protein>
<organism evidence="27 28">
    <name type="scientific">Microcebus murinus</name>
    <name type="common">Gray mouse lemur</name>
    <name type="synonym">Lemur murinus</name>
    <dbReference type="NCBI Taxonomy" id="30608"/>
    <lineage>
        <taxon>Eukaryota</taxon>
        <taxon>Metazoa</taxon>
        <taxon>Chordata</taxon>
        <taxon>Craniata</taxon>
        <taxon>Vertebrata</taxon>
        <taxon>Euteleostomi</taxon>
        <taxon>Mammalia</taxon>
        <taxon>Eutheria</taxon>
        <taxon>Euarchontoglires</taxon>
        <taxon>Primates</taxon>
        <taxon>Strepsirrhini</taxon>
        <taxon>Lemuriformes</taxon>
        <taxon>Cheirogaleidae</taxon>
        <taxon>Microcebus</taxon>
    </lineage>
</organism>
<dbReference type="CDD" id="cd03520">
    <property type="entry name" value="Link_domain_CSPGs_modules_2_4"/>
    <property type="match status" value="1"/>
</dbReference>
<dbReference type="Gene3D" id="2.10.70.10">
    <property type="entry name" value="Complement Module, domain 1"/>
    <property type="match status" value="1"/>
</dbReference>
<dbReference type="InterPro" id="IPR036179">
    <property type="entry name" value="Ig-like_dom_sf"/>
</dbReference>
<dbReference type="Pfam" id="PF07686">
    <property type="entry name" value="V-set"/>
    <property type="match status" value="1"/>
</dbReference>
<evidence type="ECO:0000256" key="13">
    <source>
        <dbReference type="ARBA" id="ARBA00023180"/>
    </source>
</evidence>
<feature type="region of interest" description="Disordered" evidence="21">
    <location>
        <begin position="392"/>
        <end position="411"/>
    </location>
</feature>
<evidence type="ECO:0000256" key="14">
    <source>
        <dbReference type="ARBA" id="ARBA00023290"/>
    </source>
</evidence>
<keyword evidence="10" id="KW-0130">Cell adhesion</keyword>
<dbReference type="FunFam" id="2.60.40.10:FF:000571">
    <property type="entry name" value="Neurocan core protein"/>
    <property type="match status" value="1"/>
</dbReference>
<dbReference type="SMART" id="SM00034">
    <property type="entry name" value="CLECT"/>
    <property type="match status" value="1"/>
</dbReference>
<dbReference type="InterPro" id="IPR000436">
    <property type="entry name" value="Sushi_SCR_CCP_dom"/>
</dbReference>
<dbReference type="SUPFAM" id="SSF57535">
    <property type="entry name" value="Complement control module/SCR domain"/>
    <property type="match status" value="1"/>
</dbReference>
<dbReference type="InterPro" id="IPR018097">
    <property type="entry name" value="EGF_Ca-bd_CS"/>
</dbReference>
<dbReference type="EMBL" id="ABDC03027886">
    <property type="status" value="NOT_ANNOTATED_CDS"/>
    <property type="molecule type" value="Genomic_DNA"/>
</dbReference>
<dbReference type="GO" id="GO:0001501">
    <property type="term" value="P:skeletal system development"/>
    <property type="evidence" value="ECO:0007669"/>
    <property type="project" value="TreeGrafter"/>
</dbReference>
<dbReference type="Ensembl" id="ENSMICT00000039070.2">
    <property type="protein sequence ID" value="ENSMICP00000035361.2"/>
    <property type="gene ID" value="ENSMICG00000036837.2"/>
</dbReference>
<evidence type="ECO:0000256" key="18">
    <source>
        <dbReference type="ARBA" id="ARBA00075743"/>
    </source>
</evidence>
<evidence type="ECO:0000256" key="7">
    <source>
        <dbReference type="ARBA" id="ARBA00022734"/>
    </source>
</evidence>
<dbReference type="GO" id="GO:0005615">
    <property type="term" value="C:extracellular space"/>
    <property type="evidence" value="ECO:0007669"/>
    <property type="project" value="TreeGrafter"/>
</dbReference>
<sequence>MGTVFVWALGLLMLQRLFFAAGEQGTRDASEAAEKGLRMEKVGSGPVRAALAELVALPCLFTLQPRPGAARDAPRIKWTKVRAASGQRQDLPILVAKDNVVRVAKGWQGRVSLPAYPRRRANATLLLGPLRASDSGLYRCQVVRGIEDEQDLVPLEVTGQMRRNVPWGTPGQDTPCEPPTSPCVVRYPITQSRPGCYGDRSSLPGVRSYGRRNPQELYDVYCFARELGGEVFYVGPARRLTLAGARAQCRRQGATLASVGQLHLAWHEGLDQCDPGWLADGSVRYPIQTPRRRCGGPTPGVRTVYRFANRTGFPAPAARFDAYCFRAHHPTPQHGDPEAPSSGDEGEILSAEGPPVRESGTDLGGEEAVTPDFQEPLVSSGEAEPLILAEKQETQETPRPPPGDPTPASWPTEEAWLSTVAPSPSSTEAAPAGPTPGRRGRFRGLNGRHFQQQEPPEGGLQGGLPASTQPPTPEAAGNLVEPPSAPGATEALGSGRNGSRWPDLTNEVDMPAAGAPGGGSSPEPWLWPPTVIPPSIPGPELQKATGPLVRPANPGLPWSPSETTVPGPSPAPWEVSPKGTSPDLPIIAMLRAPKEWLLPHPTPVSAEASGVEGRGEAVATALLSPAPSLGLLGQGGEVRRSPTAPSGADFGGIGETSPTWPPNAEHPRSSPWASVDRTGVAGVASTEPVGVRGTLGPESGASDTADSPAPSPRATADGAQSPRPSAHSKGLDASSPPAPSGGLGVLSVPGVTSSLQPWAATGEGATLGPRESTATAGSSQAGGIWEPGSRVSEGDERPTLAPQVAVETGMTMSPTSLDQGDGFGLLARSRLASSSSQPLLELRPEAQGTPGAPALPQQGSPLGTPGLPPWTPTAASVDEAASVSSGEPIAPWDSAGTLLPVSLGAEEFALGVLSGSPFWEEAASGEELALPGSPADGIPSDPCENNPCLHGGTCNANGTVYRCSCGQGFAGENCEIDLDDCLCSPCENGGTCIDEVNGFVCLCLPSYGGTLCEKDTEGCDRGWHKFQGHCYRYFAHRRAWEDAERDCRHRAGHLTSVHSPEEHSFINTSAGHPTRRRCNTNWRENQPPFLPRRGRTACDWCPREAARWTTSCNYNLPYVCKKGTVLCGPPPAVENASLIGARKAKYNVHATARYQCEEGFAQHHVWPAVRVPRQWPRRLTRTAAHHHRHTAPPTIRKEQDTRTPGRG</sequence>
<dbReference type="InterPro" id="IPR000742">
    <property type="entry name" value="EGF"/>
</dbReference>
<feature type="disulfide bond" evidence="19">
    <location>
        <begin position="965"/>
        <end position="974"/>
    </location>
</feature>
<keyword evidence="13" id="KW-0325">Glycoprotein</keyword>
<keyword evidence="8" id="KW-0677">Repeat</keyword>
<dbReference type="InterPro" id="IPR007110">
    <property type="entry name" value="Ig-like_dom"/>
</dbReference>
<dbReference type="PROSITE" id="PS50963">
    <property type="entry name" value="LINK_2"/>
    <property type="match status" value="2"/>
</dbReference>
<feature type="domain" description="Link" evidence="26">
    <location>
        <begin position="128"/>
        <end position="224"/>
    </location>
</feature>
<name>A0A8C5W2S0_MICMU</name>
<dbReference type="PROSITE" id="PS00022">
    <property type="entry name" value="EGF_1"/>
    <property type="match status" value="3"/>
</dbReference>
<dbReference type="PANTHER" id="PTHR22804">
    <property type="entry name" value="AGGRECAN/VERSICAN PROTEOGLYCAN"/>
    <property type="match status" value="1"/>
</dbReference>
<dbReference type="GO" id="GO:0030246">
    <property type="term" value="F:carbohydrate binding"/>
    <property type="evidence" value="ECO:0007669"/>
    <property type="project" value="UniProtKB-KW"/>
</dbReference>
<evidence type="ECO:0000256" key="10">
    <source>
        <dbReference type="ARBA" id="ARBA00022889"/>
    </source>
</evidence>
<keyword evidence="28" id="KW-1185">Reference proteome</keyword>
<dbReference type="InterPro" id="IPR016186">
    <property type="entry name" value="C-type_lectin-like/link_sf"/>
</dbReference>
<feature type="region of interest" description="Disordered" evidence="21">
    <location>
        <begin position="418"/>
        <end position="579"/>
    </location>
</feature>
<feature type="domain" description="EGF-like" evidence="23">
    <location>
        <begin position="939"/>
        <end position="975"/>
    </location>
</feature>
<feature type="disulfide bond" evidence="19">
    <location>
        <begin position="1003"/>
        <end position="1012"/>
    </location>
</feature>
<keyword evidence="6 22" id="KW-0732">Signal</keyword>
<evidence type="ECO:0000256" key="9">
    <source>
        <dbReference type="ARBA" id="ARBA00022837"/>
    </source>
</evidence>
<dbReference type="SMART" id="SM00445">
    <property type="entry name" value="LINK"/>
    <property type="match status" value="2"/>
</dbReference>
<dbReference type="InterPro" id="IPR016187">
    <property type="entry name" value="CTDL_fold"/>
</dbReference>
<dbReference type="Pfam" id="PF00193">
    <property type="entry name" value="Xlink"/>
    <property type="match status" value="2"/>
</dbReference>
<dbReference type="SMART" id="SM00181">
    <property type="entry name" value="EGF"/>
    <property type="match status" value="2"/>
</dbReference>
<accession>A0A8C5W2S0</accession>
<feature type="compositionally biased region" description="Basic and acidic residues" evidence="21">
    <location>
        <begin position="1195"/>
        <end position="1207"/>
    </location>
</feature>
<feature type="domain" description="EGF-like" evidence="23">
    <location>
        <begin position="977"/>
        <end position="1013"/>
    </location>
</feature>
<dbReference type="FunFam" id="2.10.70.10:FF:000003">
    <property type="entry name" value="Versican core protein"/>
    <property type="match status" value="1"/>
</dbReference>
<evidence type="ECO:0000256" key="16">
    <source>
        <dbReference type="ARBA" id="ARBA00059308"/>
    </source>
</evidence>
<feature type="disulfide bond" evidence="20">
    <location>
        <begin position="273"/>
        <end position="294"/>
    </location>
</feature>
<dbReference type="Gene3D" id="2.10.25.10">
    <property type="entry name" value="Laminin"/>
    <property type="match status" value="2"/>
</dbReference>
<dbReference type="GO" id="GO:0007155">
    <property type="term" value="P:cell adhesion"/>
    <property type="evidence" value="ECO:0007669"/>
    <property type="project" value="UniProtKB-KW"/>
</dbReference>
<feature type="compositionally biased region" description="Low complexity" evidence="21">
    <location>
        <begin position="872"/>
        <end position="885"/>
    </location>
</feature>
<dbReference type="InterPro" id="IPR001881">
    <property type="entry name" value="EGF-like_Ca-bd_dom"/>
</dbReference>
<dbReference type="GO" id="GO:0007417">
    <property type="term" value="P:central nervous system development"/>
    <property type="evidence" value="ECO:0007669"/>
    <property type="project" value="TreeGrafter"/>
</dbReference>
<feature type="compositionally biased region" description="Low complexity" evidence="21">
    <location>
        <begin position="855"/>
        <end position="865"/>
    </location>
</feature>
<evidence type="ECO:0000256" key="15">
    <source>
        <dbReference type="ARBA" id="ARBA00023319"/>
    </source>
</evidence>
<dbReference type="PROSITE" id="PS50835">
    <property type="entry name" value="IG_LIKE"/>
    <property type="match status" value="1"/>
</dbReference>
<comment type="function">
    <text evidence="16">May modulate neuronal adhesion and neurite growth during development by binding to neural cell adhesion molecules (NG-CAM and N-CAM). Chondroitin sulfate proteoglycan; binds to hyaluronic acid.</text>
</comment>
<feature type="compositionally biased region" description="Polar residues" evidence="21">
    <location>
        <begin position="772"/>
        <end position="781"/>
    </location>
</feature>
<evidence type="ECO:0000313" key="27">
    <source>
        <dbReference type="Ensembl" id="ENSMICP00000035361.2"/>
    </source>
</evidence>
<dbReference type="PANTHER" id="PTHR22804:SF24">
    <property type="entry name" value="NEUROCAN CORE PROTEIN"/>
    <property type="match status" value="1"/>
</dbReference>
<feature type="chain" id="PRO_5034176699" description="Neurocan core protein" evidence="22">
    <location>
        <begin position="23"/>
        <end position="1207"/>
    </location>
</feature>
<dbReference type="SMART" id="SM00409">
    <property type="entry name" value="IG"/>
    <property type="match status" value="1"/>
</dbReference>
<keyword evidence="15" id="KW-0393">Immunoglobulin domain</keyword>
<feature type="domain" description="C-type lectin" evidence="24">
    <location>
        <begin position="1026"/>
        <end position="1121"/>
    </location>
</feature>
<keyword evidence="12 19" id="KW-1015">Disulfide bond</keyword>
<proteinExistence type="inferred from homology"/>
<evidence type="ECO:0000256" key="1">
    <source>
        <dbReference type="ARBA" id="ARBA00004613"/>
    </source>
</evidence>
<gene>
    <name evidence="27" type="primary">NCAN</name>
</gene>
<dbReference type="SUPFAM" id="SSF56436">
    <property type="entry name" value="C-type lectin-like"/>
    <property type="match status" value="3"/>
</dbReference>
<dbReference type="InterPro" id="IPR013783">
    <property type="entry name" value="Ig-like_fold"/>
</dbReference>
<dbReference type="GO" id="GO:0002052">
    <property type="term" value="P:positive regulation of neuroblast proliferation"/>
    <property type="evidence" value="ECO:0007669"/>
    <property type="project" value="TreeGrafter"/>
</dbReference>
<dbReference type="InterPro" id="IPR013106">
    <property type="entry name" value="Ig_V-set"/>
</dbReference>
<comment type="caution">
    <text evidence="19">Lacks conserved residue(s) required for the propagation of feature annotation.</text>
</comment>
<evidence type="ECO:0000256" key="2">
    <source>
        <dbReference type="ARBA" id="ARBA00006838"/>
    </source>
</evidence>
<comment type="subcellular location">
    <subcellularLocation>
        <location evidence="1">Secreted</location>
    </subcellularLocation>
</comment>
<feature type="region of interest" description="Disordered" evidence="21">
    <location>
        <begin position="1182"/>
        <end position="1207"/>
    </location>
</feature>
<feature type="signal peptide" evidence="22">
    <location>
        <begin position="1"/>
        <end position="22"/>
    </location>
</feature>
<reference evidence="27" key="3">
    <citation type="submission" date="2025-09" db="UniProtKB">
        <authorList>
            <consortium name="Ensembl"/>
        </authorList>
    </citation>
    <scope>IDENTIFICATION</scope>
</reference>
<reference evidence="27" key="1">
    <citation type="submission" date="2016-12" db="EMBL/GenBank/DDBJ databases">
        <title>Mouse lemur reference genome and diversity panel.</title>
        <authorList>
            <person name="Harris R."/>
            <person name="Larsen P."/>
            <person name="Liu Y."/>
            <person name="Hughes D.S."/>
            <person name="Murali S."/>
            <person name="Raveendran M."/>
            <person name="Korchina V."/>
            <person name="Wang M."/>
            <person name="Jhangiani S."/>
            <person name="Bandaranaike D."/>
            <person name="Bellair M."/>
            <person name="Blankenburg K."/>
            <person name="Chao H."/>
            <person name="Dahdouli M."/>
            <person name="Dinh H."/>
            <person name="Doddapaneni H."/>
            <person name="English A."/>
            <person name="Firestine M."/>
            <person name="Gnanaolivu R."/>
            <person name="Gross S."/>
            <person name="Hernandez B."/>
            <person name="Javaid M."/>
            <person name="Jayaseelan J."/>
            <person name="Jones J."/>
            <person name="Khan Z."/>
            <person name="Kovar C."/>
            <person name="Kurapati P."/>
            <person name="Le B."/>
            <person name="Lee S."/>
            <person name="Li M."/>
            <person name="Mathew T."/>
            <person name="Narasimhan A."/>
            <person name="Ngo D."/>
            <person name="Nguyen L."/>
            <person name="Okwuonu G."/>
            <person name="Ongeri F."/>
            <person name="Osuji N."/>
            <person name="Pu L.-L."/>
            <person name="Puazo M."/>
            <person name="Quiroz J."/>
            <person name="Raj R."/>
            <person name="Rajbhandari K."/>
            <person name="Reid J.G."/>
            <person name="Santibanez J."/>
            <person name="Sexton D."/>
            <person name="Skinner E."/>
            <person name="Vee V."/>
            <person name="Weissenberger G."/>
            <person name="Wu Y."/>
            <person name="Xin Y."/>
            <person name="Han Y."/>
            <person name="Campbell C."/>
            <person name="Brown A."/>
            <person name="Sullivan B."/>
            <person name="Shelton J."/>
            <person name="Brown S."/>
            <person name="Dudchenko O."/>
            <person name="Machol I."/>
            <person name="Durand N."/>
            <person name="Shamim M."/>
            <person name="Lieberman A."/>
            <person name="Muzny D.M."/>
            <person name="Richards S."/>
            <person name="Yoder A."/>
            <person name="Worley K.C."/>
            <person name="Rogers J."/>
            <person name="Gibbs R.A."/>
        </authorList>
    </citation>
    <scope>NUCLEOTIDE SEQUENCE [LARGE SCALE GENOMIC DNA]</scope>
</reference>
<dbReference type="FunFam" id="2.10.25.10:FF:000006">
    <property type="entry name" value="Versican core protein-like isoform 1"/>
    <property type="match status" value="1"/>
</dbReference>
<dbReference type="GO" id="GO:0045202">
    <property type="term" value="C:synapse"/>
    <property type="evidence" value="ECO:0007669"/>
    <property type="project" value="TreeGrafter"/>
</dbReference>